<dbReference type="AlphaFoldDB" id="A0A3P7PM47"/>
<protein>
    <recommendedName>
        <fullName evidence="2">Peptidase S1 domain-containing protein</fullName>
    </recommendedName>
</protein>
<dbReference type="OrthoDB" id="5861642at2759"/>
<keyword evidence="1" id="KW-0812">Transmembrane</keyword>
<keyword evidence="1" id="KW-0472">Membrane</keyword>
<dbReference type="GO" id="GO:0004252">
    <property type="term" value="F:serine-type endopeptidase activity"/>
    <property type="evidence" value="ECO:0007669"/>
    <property type="project" value="InterPro"/>
</dbReference>
<sequence>MTGGTTKITQKQICAGSFLHGTAPGDSGGPLQIMGPDGRYYQIGITSFGADLLEGVIDQEKYPGIYTRVALYYNWIHSMMESNGTNLIIAPNFYIYIFIFCILLIMNKL</sequence>
<dbReference type="STRING" id="318479.A0A3P7PM47"/>
<evidence type="ECO:0000259" key="2">
    <source>
        <dbReference type="PROSITE" id="PS50240"/>
    </source>
</evidence>
<gene>
    <name evidence="3" type="ORF">DME_LOCUS7367</name>
</gene>
<dbReference type="InterPro" id="IPR001254">
    <property type="entry name" value="Trypsin_dom"/>
</dbReference>
<organism evidence="3 4">
    <name type="scientific">Dracunculus medinensis</name>
    <name type="common">Guinea worm</name>
    <dbReference type="NCBI Taxonomy" id="318479"/>
    <lineage>
        <taxon>Eukaryota</taxon>
        <taxon>Metazoa</taxon>
        <taxon>Ecdysozoa</taxon>
        <taxon>Nematoda</taxon>
        <taxon>Chromadorea</taxon>
        <taxon>Rhabditida</taxon>
        <taxon>Spirurina</taxon>
        <taxon>Dracunculoidea</taxon>
        <taxon>Dracunculidae</taxon>
        <taxon>Dracunculus</taxon>
    </lineage>
</organism>
<feature type="domain" description="Peptidase S1" evidence="2">
    <location>
        <begin position="1"/>
        <end position="81"/>
    </location>
</feature>
<feature type="transmembrane region" description="Helical" evidence="1">
    <location>
        <begin position="87"/>
        <end position="106"/>
    </location>
</feature>
<evidence type="ECO:0000256" key="1">
    <source>
        <dbReference type="SAM" id="Phobius"/>
    </source>
</evidence>
<dbReference type="Proteomes" id="UP000274756">
    <property type="component" value="Unassembled WGS sequence"/>
</dbReference>
<name>A0A3P7PM47_DRAME</name>
<dbReference type="InterPro" id="IPR009003">
    <property type="entry name" value="Peptidase_S1_PA"/>
</dbReference>
<dbReference type="InterPro" id="IPR051333">
    <property type="entry name" value="CLIP_Serine_Protease"/>
</dbReference>
<dbReference type="InterPro" id="IPR043504">
    <property type="entry name" value="Peptidase_S1_PA_chymotrypsin"/>
</dbReference>
<dbReference type="SUPFAM" id="SSF50494">
    <property type="entry name" value="Trypsin-like serine proteases"/>
    <property type="match status" value="1"/>
</dbReference>
<keyword evidence="4" id="KW-1185">Reference proteome</keyword>
<dbReference type="EMBL" id="UYYG01001160">
    <property type="protein sequence ID" value="VDN57394.1"/>
    <property type="molecule type" value="Genomic_DNA"/>
</dbReference>
<dbReference type="Pfam" id="PF00089">
    <property type="entry name" value="Trypsin"/>
    <property type="match status" value="1"/>
</dbReference>
<keyword evidence="1" id="KW-1133">Transmembrane helix</keyword>
<dbReference type="GO" id="GO:0006508">
    <property type="term" value="P:proteolysis"/>
    <property type="evidence" value="ECO:0007669"/>
    <property type="project" value="InterPro"/>
</dbReference>
<evidence type="ECO:0000313" key="4">
    <source>
        <dbReference type="Proteomes" id="UP000274756"/>
    </source>
</evidence>
<dbReference type="PROSITE" id="PS00135">
    <property type="entry name" value="TRYPSIN_SER"/>
    <property type="match status" value="1"/>
</dbReference>
<proteinExistence type="predicted"/>
<dbReference type="Gene3D" id="2.40.10.10">
    <property type="entry name" value="Trypsin-like serine proteases"/>
    <property type="match status" value="1"/>
</dbReference>
<dbReference type="InterPro" id="IPR033116">
    <property type="entry name" value="TRYPSIN_SER"/>
</dbReference>
<evidence type="ECO:0000313" key="3">
    <source>
        <dbReference type="EMBL" id="VDN57394.1"/>
    </source>
</evidence>
<dbReference type="PROSITE" id="PS50240">
    <property type="entry name" value="TRYPSIN_DOM"/>
    <property type="match status" value="1"/>
</dbReference>
<dbReference type="PANTHER" id="PTHR24260:SF136">
    <property type="entry name" value="GH08193P-RELATED"/>
    <property type="match status" value="1"/>
</dbReference>
<accession>A0A3P7PM47</accession>
<reference evidence="3 4" key="1">
    <citation type="submission" date="2018-11" db="EMBL/GenBank/DDBJ databases">
        <authorList>
            <consortium name="Pathogen Informatics"/>
        </authorList>
    </citation>
    <scope>NUCLEOTIDE SEQUENCE [LARGE SCALE GENOMIC DNA]</scope>
</reference>
<dbReference type="PANTHER" id="PTHR24260">
    <property type="match status" value="1"/>
</dbReference>